<proteinExistence type="predicted"/>
<feature type="compositionally biased region" description="Low complexity" evidence="1">
    <location>
        <begin position="352"/>
        <end position="366"/>
    </location>
</feature>
<dbReference type="InterPro" id="IPR008969">
    <property type="entry name" value="CarboxyPept-like_regulatory"/>
</dbReference>
<comment type="caution">
    <text evidence="2">The sequence shown here is derived from an EMBL/GenBank/DDBJ whole genome shotgun (WGS) entry which is preliminary data.</text>
</comment>
<sequence length="474" mass="52547">MTAKTRMLLLSLYTILLLTLPSSAAILPSDDYSYTLMATGINYTAYFSNMNTNGFKFVINDHSFIFLPGSIAYTDDSGETTRKLGSARDSQIQNTSDMIYFDNAYGLGGQLQYLSNPLLIKEVYVLNELPSSVSNNDWMTLSSVAVYNSDLKLKYIDEYGAEINWNGLKTKTNEIKFYDASDRFQFELPQPLAKDALNNMISGHYLINEMDGILYISARFSYASLANMTLPIYLDISLAEGKVAFGKSEYLIGETMDIWDRGFTTTDERTLLYNPSNQVVAIFDWPNYVDGWTSKYTYTGDAKGSWKAELQTKSFLWGDWTVQDTAYTTVKTAATPTPTQTPAPTPTPSPTPVTTITPTQTPSPTKGVLTGYVTSTTGESLSYIIITVDTGESTTSYGDNQYVLSASTGWHDVTASLAGYLPETNYVYIMDKRSGFTHLDFTLQPVATPTPTPTPILLPDLSITPIDIIFEKVI</sequence>
<protein>
    <recommendedName>
        <fullName evidence="4">PEGA domain protein</fullName>
    </recommendedName>
</protein>
<reference evidence="2 3" key="1">
    <citation type="submission" date="2015-09" db="EMBL/GenBank/DDBJ databases">
        <title>A metagenomics-based metabolic model of nitrate-dependent anaerobic oxidation of methane by Methanoperedens-like archaea.</title>
        <authorList>
            <person name="Arshad A."/>
            <person name="Speth D.R."/>
            <person name="De Graaf R.M."/>
            <person name="Op Den Camp H.J."/>
            <person name="Jetten M.S."/>
            <person name="Welte C.U."/>
        </authorList>
    </citation>
    <scope>NUCLEOTIDE SEQUENCE [LARGE SCALE GENOMIC DNA]</scope>
</reference>
<dbReference type="Gene3D" id="2.60.40.1120">
    <property type="entry name" value="Carboxypeptidase-like, regulatory domain"/>
    <property type="match status" value="1"/>
</dbReference>
<evidence type="ECO:0000313" key="2">
    <source>
        <dbReference type="EMBL" id="KPQ42553.1"/>
    </source>
</evidence>
<organism evidence="2 3">
    <name type="scientific">Candidatus Methanoperedens nitratireducens</name>
    <dbReference type="NCBI Taxonomy" id="1392998"/>
    <lineage>
        <taxon>Archaea</taxon>
        <taxon>Methanobacteriati</taxon>
        <taxon>Methanobacteriota</taxon>
        <taxon>Stenosarchaea group</taxon>
        <taxon>Methanomicrobia</taxon>
        <taxon>Methanosarcinales</taxon>
        <taxon>ANME-2 cluster</taxon>
        <taxon>Candidatus Methanoperedentaceae</taxon>
        <taxon>Candidatus Methanoperedens</taxon>
    </lineage>
</organism>
<feature type="compositionally biased region" description="Pro residues" evidence="1">
    <location>
        <begin position="339"/>
        <end position="351"/>
    </location>
</feature>
<dbReference type="AlphaFoldDB" id="A0A0P7ZD00"/>
<feature type="region of interest" description="Disordered" evidence="1">
    <location>
        <begin position="332"/>
        <end position="366"/>
    </location>
</feature>
<dbReference type="SUPFAM" id="SSF49464">
    <property type="entry name" value="Carboxypeptidase regulatory domain-like"/>
    <property type="match status" value="1"/>
</dbReference>
<name>A0A0P7ZD00_9EURY</name>
<gene>
    <name evidence="2" type="ORF">MPEBLZ_02899</name>
</gene>
<accession>A0A0P7ZD00</accession>
<dbReference type="EMBL" id="LKCM01000223">
    <property type="protein sequence ID" value="KPQ42553.1"/>
    <property type="molecule type" value="Genomic_DNA"/>
</dbReference>
<evidence type="ECO:0000313" key="3">
    <source>
        <dbReference type="Proteomes" id="UP000050360"/>
    </source>
</evidence>
<dbReference type="Proteomes" id="UP000050360">
    <property type="component" value="Unassembled WGS sequence"/>
</dbReference>
<evidence type="ECO:0008006" key="4">
    <source>
        <dbReference type="Google" id="ProtNLM"/>
    </source>
</evidence>
<evidence type="ECO:0000256" key="1">
    <source>
        <dbReference type="SAM" id="MobiDB-lite"/>
    </source>
</evidence>